<evidence type="ECO:0000256" key="1">
    <source>
        <dbReference type="SAM" id="MobiDB-lite"/>
    </source>
</evidence>
<organism evidence="2 3">
    <name type="scientific">Rehmannia glutinosa</name>
    <name type="common">Chinese foxglove</name>
    <dbReference type="NCBI Taxonomy" id="99300"/>
    <lineage>
        <taxon>Eukaryota</taxon>
        <taxon>Viridiplantae</taxon>
        <taxon>Streptophyta</taxon>
        <taxon>Embryophyta</taxon>
        <taxon>Tracheophyta</taxon>
        <taxon>Spermatophyta</taxon>
        <taxon>Magnoliopsida</taxon>
        <taxon>eudicotyledons</taxon>
        <taxon>Gunneridae</taxon>
        <taxon>Pentapetalae</taxon>
        <taxon>asterids</taxon>
        <taxon>lamiids</taxon>
        <taxon>Lamiales</taxon>
        <taxon>Orobanchaceae</taxon>
        <taxon>Rehmannieae</taxon>
        <taxon>Rehmannia</taxon>
    </lineage>
</organism>
<gene>
    <name evidence="2" type="ORF">DH2020_003302</name>
</gene>
<dbReference type="PANTHER" id="PTHR35279:SF1">
    <property type="entry name" value="ARABINANASE_LEVANSUCRASE_INVERTASE"/>
    <property type="match status" value="1"/>
</dbReference>
<dbReference type="SUPFAM" id="SSF75005">
    <property type="entry name" value="Arabinanase/levansucrase/invertase"/>
    <property type="match status" value="2"/>
</dbReference>
<keyword evidence="3" id="KW-1185">Reference proteome</keyword>
<accession>A0ABR0XL85</accession>
<dbReference type="PANTHER" id="PTHR35279">
    <property type="match status" value="1"/>
</dbReference>
<proteinExistence type="predicted"/>
<name>A0ABR0XL85_REHGL</name>
<dbReference type="Proteomes" id="UP001318860">
    <property type="component" value="Unassembled WGS sequence"/>
</dbReference>
<sequence>MAMHNGSEQNVHDSELVKWWRASKSDMGRAADTQRQAKKLNLGGTMSFQMRFQIGLGVELEGGPNSTEDRSESISEDTFKAESELFLGLRTKKSDICGSQGSSNILVLVPLRIHFLAPKPMEITAATNAHQRPTNLTTLISKWPQLEPQFFSFTSSNTLLNPRHRNLALFLTHCSTKPNTDKNATDENYLNSESLPNSRIQPQATPTSNERISSSSSLSRGLIFDLGPKNSWDSLEIGSPVVKRYLGDEEERWYMWYHGRSIENPDFDSIGLAVSSNGVHWERGGQGVRSNADVGLVMSSSKDWWAFDTHSVRPCEIVIMSSNKVRANSAVYWLYYTGFCSEKIDCLDNNSLGFNFKNPESVQSGVDTVDGGILKSLPGLAMSQDGRHWARIEGEHHSGAFLDVGSDGEWDSSFIASPQVVFHKTGDLRMYYHSFDVKNGHFAVGIARSRDGMRWVKLGKILGAGPNGAFDERGIVNARVLRNKKDGNYLMVYEGISANGKRSIGMAVSLDGLKDWRRVQDNPVFNQSEDGGWDCEGVGLPCLVQMDGDMEEWRLYYRGVGREGRTGIGLAVSQGSEGYNFQRWTGFLL</sequence>
<feature type="region of interest" description="Disordered" evidence="1">
    <location>
        <begin position="181"/>
        <end position="214"/>
    </location>
</feature>
<feature type="compositionally biased region" description="Polar residues" evidence="1">
    <location>
        <begin position="186"/>
        <end position="212"/>
    </location>
</feature>
<comment type="caution">
    <text evidence="2">The sequence shown here is derived from an EMBL/GenBank/DDBJ whole genome shotgun (WGS) entry which is preliminary data.</text>
</comment>
<dbReference type="InterPro" id="IPR023296">
    <property type="entry name" value="Glyco_hydro_beta-prop_sf"/>
</dbReference>
<evidence type="ECO:0000313" key="3">
    <source>
        <dbReference type="Proteomes" id="UP001318860"/>
    </source>
</evidence>
<reference evidence="2 3" key="1">
    <citation type="journal article" date="2021" name="Comput. Struct. Biotechnol. J.">
        <title>De novo genome assembly of the potent medicinal plant Rehmannia glutinosa using nanopore technology.</title>
        <authorList>
            <person name="Ma L."/>
            <person name="Dong C."/>
            <person name="Song C."/>
            <person name="Wang X."/>
            <person name="Zheng X."/>
            <person name="Niu Y."/>
            <person name="Chen S."/>
            <person name="Feng W."/>
        </authorList>
    </citation>
    <scope>NUCLEOTIDE SEQUENCE [LARGE SCALE GENOMIC DNA]</scope>
    <source>
        <strain evidence="2">DH-2019</strain>
    </source>
</reference>
<protein>
    <recommendedName>
        <fullName evidence="4">Arabinanase/levansucrase/invertase</fullName>
    </recommendedName>
</protein>
<evidence type="ECO:0008006" key="4">
    <source>
        <dbReference type="Google" id="ProtNLM"/>
    </source>
</evidence>
<dbReference type="EMBL" id="JABTTQ020000003">
    <property type="protein sequence ID" value="KAK6159921.1"/>
    <property type="molecule type" value="Genomic_DNA"/>
</dbReference>
<dbReference type="Gene3D" id="2.115.10.20">
    <property type="entry name" value="Glycosyl hydrolase domain, family 43"/>
    <property type="match status" value="3"/>
</dbReference>
<evidence type="ECO:0000313" key="2">
    <source>
        <dbReference type="EMBL" id="KAK6159921.1"/>
    </source>
</evidence>